<protein>
    <submittedName>
        <fullName evidence="1">Transposase</fullName>
    </submittedName>
</protein>
<sequence>MDDSLKMEIISSLQYLKSKNLIEVYGFVIMPNHIHLIWEMFGSNGKESPMGSLLKFTAHQFKKHLQNTNPQKLSQYFVGTKEKVYQFWQRDSLGIPMFSRAVIIQKMDYIHKNPISKRWNLVEYYDEYLFSSAKYYTTGVDEFNLLTNIQTIL</sequence>
<evidence type="ECO:0000313" key="1">
    <source>
        <dbReference type="EMBL" id="KAA5536650.1"/>
    </source>
</evidence>
<comment type="caution">
    <text evidence="1">The sequence shown here is derived from an EMBL/GenBank/DDBJ whole genome shotgun (WGS) entry which is preliminary data.</text>
</comment>
<dbReference type="GO" id="GO:0003677">
    <property type="term" value="F:DNA binding"/>
    <property type="evidence" value="ECO:0007669"/>
    <property type="project" value="InterPro"/>
</dbReference>
<organism evidence="1 2">
    <name type="scientific">Taibaiella lutea</name>
    <dbReference type="NCBI Taxonomy" id="2608001"/>
    <lineage>
        <taxon>Bacteria</taxon>
        <taxon>Pseudomonadati</taxon>
        <taxon>Bacteroidota</taxon>
        <taxon>Chitinophagia</taxon>
        <taxon>Chitinophagales</taxon>
        <taxon>Chitinophagaceae</taxon>
        <taxon>Taibaiella</taxon>
    </lineage>
</organism>
<dbReference type="GO" id="GO:0006313">
    <property type="term" value="P:DNA transposition"/>
    <property type="evidence" value="ECO:0007669"/>
    <property type="project" value="InterPro"/>
</dbReference>
<dbReference type="RefSeq" id="WP_150031227.1">
    <property type="nucleotide sequence ID" value="NZ_VWSH01000001.1"/>
</dbReference>
<dbReference type="InterPro" id="IPR036515">
    <property type="entry name" value="Transposase_17_sf"/>
</dbReference>
<dbReference type="GO" id="GO:0004803">
    <property type="term" value="F:transposase activity"/>
    <property type="evidence" value="ECO:0007669"/>
    <property type="project" value="InterPro"/>
</dbReference>
<dbReference type="Proteomes" id="UP000323632">
    <property type="component" value="Unassembled WGS sequence"/>
</dbReference>
<reference evidence="1 2" key="1">
    <citation type="submission" date="2019-09" db="EMBL/GenBank/DDBJ databases">
        <title>Genome sequence and assembly of Taibaiella sp.</title>
        <authorList>
            <person name="Chhetri G."/>
        </authorList>
    </citation>
    <scope>NUCLEOTIDE SEQUENCE [LARGE SCALE GENOMIC DNA]</scope>
    <source>
        <strain evidence="1 2">KVB11</strain>
    </source>
</reference>
<dbReference type="AlphaFoldDB" id="A0A5M6CQI8"/>
<dbReference type="Gene3D" id="3.30.70.1290">
    <property type="entry name" value="Transposase IS200-like"/>
    <property type="match status" value="1"/>
</dbReference>
<evidence type="ECO:0000313" key="2">
    <source>
        <dbReference type="Proteomes" id="UP000323632"/>
    </source>
</evidence>
<proteinExistence type="predicted"/>
<dbReference type="EMBL" id="VWSH01000001">
    <property type="protein sequence ID" value="KAA5536650.1"/>
    <property type="molecule type" value="Genomic_DNA"/>
</dbReference>
<name>A0A5M6CQI8_9BACT</name>
<gene>
    <name evidence="1" type="ORF">F0919_02980</name>
</gene>
<keyword evidence="2" id="KW-1185">Reference proteome</keyword>
<dbReference type="SUPFAM" id="SSF143422">
    <property type="entry name" value="Transposase IS200-like"/>
    <property type="match status" value="1"/>
</dbReference>
<accession>A0A5M6CQI8</accession>